<protein>
    <submittedName>
        <fullName evidence="6">Exostosin domain-containing protein</fullName>
    </submittedName>
</protein>
<dbReference type="Proteomes" id="UP000268014">
    <property type="component" value="Unassembled WGS sequence"/>
</dbReference>
<dbReference type="Pfam" id="PF03016">
    <property type="entry name" value="Exostosin_GT47"/>
    <property type="match status" value="1"/>
</dbReference>
<keyword evidence="2" id="KW-0472">Membrane</keyword>
<evidence type="ECO:0000259" key="3">
    <source>
        <dbReference type="Pfam" id="PF03016"/>
    </source>
</evidence>
<evidence type="ECO:0000313" key="4">
    <source>
        <dbReference type="EMBL" id="VDO48440.1"/>
    </source>
</evidence>
<reference evidence="4 5" key="2">
    <citation type="submission" date="2018-11" db="EMBL/GenBank/DDBJ databases">
        <authorList>
            <consortium name="Pathogen Informatics"/>
        </authorList>
    </citation>
    <scope>NUCLEOTIDE SEQUENCE [LARGE SCALE GENOMIC DNA]</scope>
    <source>
        <strain evidence="4 5">MHpl1</strain>
    </source>
</reference>
<proteinExistence type="inferred from homology"/>
<name>A0A0N4WPI4_HAEPC</name>
<evidence type="ECO:0000313" key="5">
    <source>
        <dbReference type="Proteomes" id="UP000268014"/>
    </source>
</evidence>
<dbReference type="InterPro" id="IPR040911">
    <property type="entry name" value="Exostosin_GT47"/>
</dbReference>
<organism evidence="6">
    <name type="scientific">Haemonchus placei</name>
    <name type="common">Barber's pole worm</name>
    <dbReference type="NCBI Taxonomy" id="6290"/>
    <lineage>
        <taxon>Eukaryota</taxon>
        <taxon>Metazoa</taxon>
        <taxon>Ecdysozoa</taxon>
        <taxon>Nematoda</taxon>
        <taxon>Chromadorea</taxon>
        <taxon>Rhabditida</taxon>
        <taxon>Rhabditina</taxon>
        <taxon>Rhabditomorpha</taxon>
        <taxon>Strongyloidea</taxon>
        <taxon>Trichostrongylidae</taxon>
        <taxon>Haemonchus</taxon>
    </lineage>
</organism>
<dbReference type="InterPro" id="IPR004263">
    <property type="entry name" value="Exostosin"/>
</dbReference>
<dbReference type="GO" id="GO:0008375">
    <property type="term" value="F:acetylglucosaminyltransferase activity"/>
    <property type="evidence" value="ECO:0007669"/>
    <property type="project" value="TreeGrafter"/>
</dbReference>
<dbReference type="GO" id="GO:0015012">
    <property type="term" value="P:heparan sulfate proteoglycan biosynthetic process"/>
    <property type="evidence" value="ECO:0007669"/>
    <property type="project" value="UniProtKB-ARBA"/>
</dbReference>
<dbReference type="PANTHER" id="PTHR11062:SF129">
    <property type="entry name" value="EXOSTOSIN-1"/>
    <property type="match status" value="1"/>
</dbReference>
<evidence type="ECO:0000313" key="6">
    <source>
        <dbReference type="WBParaSite" id="HPLM_0001328501-mRNA-1"/>
    </source>
</evidence>
<dbReference type="WBParaSite" id="HPLM_0001328501-mRNA-1">
    <property type="protein sequence ID" value="HPLM_0001328501-mRNA-1"/>
    <property type="gene ID" value="HPLM_0001328501"/>
</dbReference>
<dbReference type="STRING" id="6290.A0A0N4WPI4"/>
<keyword evidence="5" id="KW-1185">Reference proteome</keyword>
<keyword evidence="2" id="KW-1133">Transmembrane helix</keyword>
<dbReference type="AlphaFoldDB" id="A0A0N4WPI4"/>
<feature type="transmembrane region" description="Helical" evidence="2">
    <location>
        <begin position="7"/>
        <end position="22"/>
    </location>
</feature>
<accession>A0A0N4WPI4</accession>
<dbReference type="OMA" id="HEATVII"/>
<keyword evidence="2" id="KW-0812">Transmembrane</keyword>
<comment type="similarity">
    <text evidence="1">Belongs to the glycosyltransferase 47 family.</text>
</comment>
<feature type="domain" description="Exostosin GT47" evidence="3">
    <location>
        <begin position="70"/>
        <end position="391"/>
    </location>
</feature>
<dbReference type="EMBL" id="UZAF01018145">
    <property type="protein sequence ID" value="VDO48440.1"/>
    <property type="molecule type" value="Genomic_DNA"/>
</dbReference>
<dbReference type="PANTHER" id="PTHR11062">
    <property type="entry name" value="EXOSTOSIN HEPARAN SULFATE GLYCOSYLTRANSFERASE -RELATED"/>
    <property type="match status" value="1"/>
</dbReference>
<gene>
    <name evidence="4" type="ORF">HPLM_LOCUS13277</name>
</gene>
<dbReference type="GO" id="GO:0005794">
    <property type="term" value="C:Golgi apparatus"/>
    <property type="evidence" value="ECO:0007669"/>
    <property type="project" value="TreeGrafter"/>
</dbReference>
<reference evidence="6" key="1">
    <citation type="submission" date="2016-04" db="UniProtKB">
        <authorList>
            <consortium name="WormBaseParasite"/>
        </authorList>
    </citation>
    <scope>IDENTIFICATION</scope>
</reference>
<evidence type="ECO:0000256" key="2">
    <source>
        <dbReference type="SAM" id="Phobius"/>
    </source>
</evidence>
<dbReference type="OrthoDB" id="1924787at2759"/>
<sequence>MRTWARYALLFLGVFVYGWLFLRDFSGDSTRDESPISFSEGSQYEEVLLQMEGPSECAMHSCFDYTKCSSKLKVFVYPDIEELPPSEVYRKILTAIRESQYFVSDPKDACLYIISVDTIDRDKISENYVQDVDRYISNLPAEVWNDGLNHIIFNLYHGTFPDYSDHNLGFATKKAMIARASPSLQNYRFDFDISFPLFHKEHPLRSAIECTVANSQLFQIVSVFIFHFTIFHFQQDVSFKTHDQYIVSFKGKRYVYGIGSETRDSLHHLHNGETVAMAHQDARCESDNEAYDKYAKVLASHLLYFSSCSTLFDIHVAYRWDYEMMMVNSTFCLTPRGRRLGSFRFLEALRLGCIPVVLSDDWVLPFDEIIDWSTAAVIVPEDNVLLVPDILHTYSPESIFQMKQRGFFIYYRYFSSVEKIAMTALEIVWERIRLSEGLARKNWNHLQYPDTSIVSHEATVIIKAAEKSSSRLQKAVTTVAALDGLSQVCFLALAELCSISSI</sequence>
<dbReference type="GO" id="GO:0015020">
    <property type="term" value="F:glucuronosyltransferase activity"/>
    <property type="evidence" value="ECO:0007669"/>
    <property type="project" value="TreeGrafter"/>
</dbReference>
<evidence type="ECO:0000256" key="1">
    <source>
        <dbReference type="ARBA" id="ARBA00010271"/>
    </source>
</evidence>